<dbReference type="Gene3D" id="3.40.50.10190">
    <property type="entry name" value="BRCT domain"/>
    <property type="match status" value="1"/>
</dbReference>
<proteinExistence type="inferred from homology"/>
<dbReference type="GO" id="GO:0003677">
    <property type="term" value="F:DNA binding"/>
    <property type="evidence" value="ECO:0007669"/>
    <property type="project" value="UniProtKB-UniRule"/>
</dbReference>
<keyword evidence="4 14" id="KW-0808">Transferase</keyword>
<evidence type="ECO:0000256" key="13">
    <source>
        <dbReference type="PIRSR" id="PIRSR622312-50"/>
    </source>
</evidence>
<evidence type="ECO:0000313" key="17">
    <source>
        <dbReference type="EMBL" id="KAF5355182.1"/>
    </source>
</evidence>
<feature type="region of interest" description="Disordered" evidence="15">
    <location>
        <begin position="145"/>
        <end position="183"/>
    </location>
</feature>
<comment type="subcellular location">
    <subcellularLocation>
        <location evidence="14">Nucleus</location>
    </subcellularLocation>
</comment>
<evidence type="ECO:0000256" key="14">
    <source>
        <dbReference type="RuleBase" id="RU366014"/>
    </source>
</evidence>
<dbReference type="AlphaFoldDB" id="A0A8H5G044"/>
<dbReference type="Gene3D" id="1.10.150.20">
    <property type="entry name" value="5' to 3' exonuclease, C-terminal subdomain"/>
    <property type="match status" value="1"/>
</dbReference>
<dbReference type="InterPro" id="IPR001357">
    <property type="entry name" value="BRCT_dom"/>
</dbReference>
<dbReference type="InterPro" id="IPR018944">
    <property type="entry name" value="DNA_pol_lambd_fingers_domain"/>
</dbReference>
<evidence type="ECO:0000256" key="15">
    <source>
        <dbReference type="SAM" id="MobiDB-lite"/>
    </source>
</evidence>
<dbReference type="GO" id="GO:0005634">
    <property type="term" value="C:nucleus"/>
    <property type="evidence" value="ECO:0007669"/>
    <property type="project" value="UniProtKB-SubCell"/>
</dbReference>
<evidence type="ECO:0000256" key="7">
    <source>
        <dbReference type="ARBA" id="ARBA00022763"/>
    </source>
</evidence>
<dbReference type="InterPro" id="IPR028207">
    <property type="entry name" value="DNA_pol_B_palm_palm"/>
</dbReference>
<sequence>MPGKRTASGSTSTDRPSKRRRSTSLDSIESWDGASNQTLRVYLVQAKLDDKQISEIYRLIESHGPRDTDGLQLQLSNDPNKADIIITNVRMPKRLERHLDWRIAQQKAVVTPDWLKESIKQDSPAPCKLFAAVTQLQQETAENCPNLPQEREEDHESQEASSRSEGAFSQPREPIQVTKPTSQKVKNNWRSRYACARASPLVCPNQDLAVALNVLGRSRELDGLFANALAYERAVAVIKSYPNLITQETFKRDVAKLPGIGSKVHAKIKEYLEDGKIAETESILRSERYQSLSLFTTVYGIGPSTARHLYEIGLRTSEDLERYHDVAPGIDATELEVSESQLFTPNGQPIPQGNIKNDGKIPPISVKVALTLRKDFATPIPRSEVEEMHRVIMAELAEIQAGCTSTIAGGYRRGKPQSNDVDIVITHSDVKNGAEIIKGLCTKLTKRLHERGMITHVMHLSGFHTHNPLRTEHWDSLEKALTVFRLPALPLTPRSQSQSQLQFGPSAGERRLYRRLDLIFAPPETYWTAVIGWSGSRLFERDLRLWAKVEKGMKFDSSGLTRRHDSKIFVPKSEEDVFKILGLDWVDPTMRNANA</sequence>
<dbReference type="Gene3D" id="3.30.460.10">
    <property type="entry name" value="Beta Polymerase, domain 2"/>
    <property type="match status" value="1"/>
</dbReference>
<evidence type="ECO:0000256" key="11">
    <source>
        <dbReference type="ARBA" id="ARBA00023239"/>
    </source>
</evidence>
<keyword evidence="7 14" id="KW-0227">DNA damage</keyword>
<comment type="function">
    <text evidence="14">DNA polymerase that functions in several pathways of DNA repair. Involved in base excision repair (BER) responsible for repair of lesions that give rise to abasic (AP) sites in DNA. Also contributes to DNA double-strand break repair by non-homologous end joining and homologous recombination. Has both template-dependent and template-independent (terminal transferase) DNA polymerase activities. Has also a 5'-deoxyribose-5-phosphate lyase (dRP lyase) activity.</text>
</comment>
<dbReference type="GO" id="GO:0006303">
    <property type="term" value="P:double-strand break repair via nonhomologous end joining"/>
    <property type="evidence" value="ECO:0007669"/>
    <property type="project" value="TreeGrafter"/>
</dbReference>
<keyword evidence="6" id="KW-0235">DNA replication</keyword>
<dbReference type="GO" id="GO:0046872">
    <property type="term" value="F:metal ion binding"/>
    <property type="evidence" value="ECO:0007669"/>
    <property type="project" value="UniProtKB-UniRule"/>
</dbReference>
<dbReference type="InterPro" id="IPR037160">
    <property type="entry name" value="DNA_Pol_thumb_sf"/>
</dbReference>
<gene>
    <name evidence="17" type="ORF">D9756_005471</name>
</gene>
<comment type="cofactor">
    <cofactor evidence="1">
        <name>Mn(2+)</name>
        <dbReference type="ChEBI" id="CHEBI:29035"/>
    </cofactor>
</comment>
<protein>
    <recommendedName>
        <fullName evidence="14">DNA polymerase</fullName>
        <ecNumber evidence="14">2.7.7.7</ecNumber>
    </recommendedName>
</protein>
<accession>A0A8H5G044</accession>
<feature type="region of interest" description="Disordered" evidence="15">
    <location>
        <begin position="1"/>
        <end position="29"/>
    </location>
</feature>
<evidence type="ECO:0000256" key="6">
    <source>
        <dbReference type="ARBA" id="ARBA00022705"/>
    </source>
</evidence>
<dbReference type="InterPro" id="IPR002054">
    <property type="entry name" value="DNA-dir_DNA_pol_X"/>
</dbReference>
<reference evidence="17 18" key="1">
    <citation type="journal article" date="2020" name="ISME J.">
        <title>Uncovering the hidden diversity of litter-decomposition mechanisms in mushroom-forming fungi.</title>
        <authorList>
            <person name="Floudas D."/>
            <person name="Bentzer J."/>
            <person name="Ahren D."/>
            <person name="Johansson T."/>
            <person name="Persson P."/>
            <person name="Tunlid A."/>
        </authorList>
    </citation>
    <scope>NUCLEOTIDE SEQUENCE [LARGE SCALE GENOMIC DNA]</scope>
    <source>
        <strain evidence="17 18">CBS 146.42</strain>
    </source>
</reference>
<dbReference type="PRINTS" id="PR00869">
    <property type="entry name" value="DNAPOLX"/>
</dbReference>
<dbReference type="SUPFAM" id="SSF52113">
    <property type="entry name" value="BRCT domain"/>
    <property type="match status" value="1"/>
</dbReference>
<dbReference type="InterPro" id="IPR022312">
    <property type="entry name" value="DNA_pol_X"/>
</dbReference>
<dbReference type="SUPFAM" id="SSF81585">
    <property type="entry name" value="PsbU/PolX domain-like"/>
    <property type="match status" value="1"/>
</dbReference>
<feature type="domain" description="BRCT" evidence="16">
    <location>
        <begin position="37"/>
        <end position="132"/>
    </location>
</feature>
<dbReference type="SMART" id="SM00483">
    <property type="entry name" value="POLXc"/>
    <property type="match status" value="1"/>
</dbReference>
<dbReference type="PANTHER" id="PTHR11276:SF28">
    <property type="entry name" value="DNA POLYMERASE LAMBDA"/>
    <property type="match status" value="1"/>
</dbReference>
<keyword evidence="5 14" id="KW-0548">Nucleotidyltransferase</keyword>
<dbReference type="Pfam" id="PF14716">
    <property type="entry name" value="HHH_8"/>
    <property type="match status" value="1"/>
</dbReference>
<evidence type="ECO:0000256" key="12">
    <source>
        <dbReference type="ARBA" id="ARBA00049244"/>
    </source>
</evidence>
<dbReference type="PROSITE" id="PS00522">
    <property type="entry name" value="DNA_POLYMERASE_X"/>
    <property type="match status" value="1"/>
</dbReference>
<comment type="caution">
    <text evidence="17">The sequence shown here is derived from an EMBL/GenBank/DDBJ whole genome shotgun (WGS) entry which is preliminary data.</text>
</comment>
<dbReference type="GO" id="GO:0003887">
    <property type="term" value="F:DNA-directed DNA polymerase activity"/>
    <property type="evidence" value="ECO:0007669"/>
    <property type="project" value="UniProtKB-UniRule"/>
</dbReference>
<evidence type="ECO:0000256" key="5">
    <source>
        <dbReference type="ARBA" id="ARBA00022695"/>
    </source>
</evidence>
<dbReference type="InterPro" id="IPR043519">
    <property type="entry name" value="NT_sf"/>
</dbReference>
<dbReference type="EC" id="2.7.7.7" evidence="14"/>
<dbReference type="EMBL" id="JAACJO010000008">
    <property type="protein sequence ID" value="KAF5355182.1"/>
    <property type="molecule type" value="Genomic_DNA"/>
</dbReference>
<dbReference type="Proteomes" id="UP000559027">
    <property type="component" value="Unassembled WGS sequence"/>
</dbReference>
<dbReference type="InterPro" id="IPR019843">
    <property type="entry name" value="DNA_pol-X_BS"/>
</dbReference>
<organism evidence="17 18">
    <name type="scientific">Leucocoprinus leucothites</name>
    <dbReference type="NCBI Taxonomy" id="201217"/>
    <lineage>
        <taxon>Eukaryota</taxon>
        <taxon>Fungi</taxon>
        <taxon>Dikarya</taxon>
        <taxon>Basidiomycota</taxon>
        <taxon>Agaricomycotina</taxon>
        <taxon>Agaricomycetes</taxon>
        <taxon>Agaricomycetidae</taxon>
        <taxon>Agaricales</taxon>
        <taxon>Agaricineae</taxon>
        <taxon>Agaricaceae</taxon>
        <taxon>Leucocoprinus</taxon>
    </lineage>
</organism>
<dbReference type="Gene3D" id="3.30.210.10">
    <property type="entry name" value="DNA polymerase, thumb domain"/>
    <property type="match status" value="1"/>
</dbReference>
<keyword evidence="9" id="KW-0238">DNA-binding</keyword>
<dbReference type="InterPro" id="IPR029398">
    <property type="entry name" value="PolB_thumb"/>
</dbReference>
<evidence type="ECO:0000256" key="10">
    <source>
        <dbReference type="ARBA" id="ARBA00023204"/>
    </source>
</evidence>
<evidence type="ECO:0000313" key="18">
    <source>
        <dbReference type="Proteomes" id="UP000559027"/>
    </source>
</evidence>
<dbReference type="Pfam" id="PF10391">
    <property type="entry name" value="DNA_pol_lambd_f"/>
    <property type="match status" value="1"/>
</dbReference>
<evidence type="ECO:0000256" key="1">
    <source>
        <dbReference type="ARBA" id="ARBA00001936"/>
    </source>
</evidence>
<keyword evidence="14" id="KW-0539">Nucleus</keyword>
<evidence type="ECO:0000256" key="4">
    <source>
        <dbReference type="ARBA" id="ARBA00022679"/>
    </source>
</evidence>
<evidence type="ECO:0000256" key="8">
    <source>
        <dbReference type="ARBA" id="ARBA00022932"/>
    </source>
</evidence>
<keyword evidence="18" id="KW-1185">Reference proteome</keyword>
<dbReference type="InterPro" id="IPR002008">
    <property type="entry name" value="DNA_pol_X_beta-like"/>
</dbReference>
<evidence type="ECO:0000256" key="3">
    <source>
        <dbReference type="ARBA" id="ARBA00022634"/>
    </source>
</evidence>
<dbReference type="Pfam" id="PF14792">
    <property type="entry name" value="DNA_pol_B_palm"/>
    <property type="match status" value="1"/>
</dbReference>
<dbReference type="Gene3D" id="1.10.150.110">
    <property type="entry name" value="DNA polymerase beta, N-terminal domain-like"/>
    <property type="match status" value="1"/>
</dbReference>
<dbReference type="Pfam" id="PF14791">
    <property type="entry name" value="DNA_pol_B_thumb"/>
    <property type="match status" value="1"/>
</dbReference>
<feature type="active site" description="Nucleophile; Schiff-base intermediate with DNA; for 5'-dRP lyase activity" evidence="13">
    <location>
        <position position="267"/>
    </location>
</feature>
<feature type="compositionally biased region" description="Basic and acidic residues" evidence="15">
    <location>
        <begin position="149"/>
        <end position="158"/>
    </location>
</feature>
<evidence type="ECO:0000259" key="16">
    <source>
        <dbReference type="PROSITE" id="PS50172"/>
    </source>
</evidence>
<dbReference type="InterPro" id="IPR027421">
    <property type="entry name" value="DNA_pol_lamdba_lyase_dom_sf"/>
</dbReference>
<name>A0A8H5G044_9AGAR</name>
<dbReference type="FunFam" id="3.30.210.10:FF:000005">
    <property type="entry name" value="DNA polymerase IV"/>
    <property type="match status" value="1"/>
</dbReference>
<keyword evidence="3" id="KW-0237">DNA synthesis</keyword>
<dbReference type="PRINTS" id="PR00870">
    <property type="entry name" value="DNAPOLXBETA"/>
</dbReference>
<dbReference type="InterPro" id="IPR010996">
    <property type="entry name" value="HHH_MUS81"/>
</dbReference>
<dbReference type="SUPFAM" id="SSF81301">
    <property type="entry name" value="Nucleotidyltransferase"/>
    <property type="match status" value="1"/>
</dbReference>
<dbReference type="InterPro" id="IPR036420">
    <property type="entry name" value="BRCT_dom_sf"/>
</dbReference>
<evidence type="ECO:0000256" key="2">
    <source>
        <dbReference type="ARBA" id="ARBA00008323"/>
    </source>
</evidence>
<dbReference type="PANTHER" id="PTHR11276">
    <property type="entry name" value="DNA POLYMERASE TYPE-X FAMILY MEMBER"/>
    <property type="match status" value="1"/>
</dbReference>
<dbReference type="CDD" id="cd00141">
    <property type="entry name" value="NT_POLXc"/>
    <property type="match status" value="1"/>
</dbReference>
<evidence type="ECO:0000256" key="9">
    <source>
        <dbReference type="ARBA" id="ARBA00023125"/>
    </source>
</evidence>
<keyword evidence="11" id="KW-0456">Lyase</keyword>
<keyword evidence="10 14" id="KW-0234">DNA repair</keyword>
<keyword evidence="8 14" id="KW-0239">DNA-directed DNA polymerase</keyword>
<dbReference type="PROSITE" id="PS50172">
    <property type="entry name" value="BRCT"/>
    <property type="match status" value="1"/>
</dbReference>
<dbReference type="OrthoDB" id="205514at2759"/>
<comment type="catalytic activity">
    <reaction evidence="12 14">
        <text>DNA(n) + a 2'-deoxyribonucleoside 5'-triphosphate = DNA(n+1) + diphosphate</text>
        <dbReference type="Rhea" id="RHEA:22508"/>
        <dbReference type="Rhea" id="RHEA-COMP:17339"/>
        <dbReference type="Rhea" id="RHEA-COMP:17340"/>
        <dbReference type="ChEBI" id="CHEBI:33019"/>
        <dbReference type="ChEBI" id="CHEBI:61560"/>
        <dbReference type="ChEBI" id="CHEBI:173112"/>
        <dbReference type="EC" id="2.7.7.7"/>
    </reaction>
</comment>
<dbReference type="GO" id="GO:0016829">
    <property type="term" value="F:lyase activity"/>
    <property type="evidence" value="ECO:0007669"/>
    <property type="project" value="UniProtKB-KW"/>
</dbReference>
<dbReference type="SUPFAM" id="SSF47802">
    <property type="entry name" value="DNA polymerase beta, N-terminal domain-like"/>
    <property type="match status" value="1"/>
</dbReference>
<comment type="similarity">
    <text evidence="2 14">Belongs to the DNA polymerase type-X family.</text>
</comment>
<dbReference type="GO" id="GO:0006260">
    <property type="term" value="P:DNA replication"/>
    <property type="evidence" value="ECO:0007669"/>
    <property type="project" value="UniProtKB-KW"/>
</dbReference>